<accession>A0AAD6TVB8</accession>
<keyword evidence="6" id="KW-0472">Membrane</keyword>
<dbReference type="AlphaFoldDB" id="A0AAD6TVB8"/>
<dbReference type="InterPro" id="IPR036188">
    <property type="entry name" value="FAD/NAD-bd_sf"/>
</dbReference>
<keyword evidence="6" id="KW-1133">Transmembrane helix</keyword>
<comment type="caution">
    <text evidence="8">The sequence shown here is derived from an EMBL/GenBank/DDBJ whole genome shotgun (WGS) entry which is preliminary data.</text>
</comment>
<dbReference type="GO" id="GO:0004497">
    <property type="term" value="F:monooxygenase activity"/>
    <property type="evidence" value="ECO:0007669"/>
    <property type="project" value="UniProtKB-KW"/>
</dbReference>
<keyword evidence="5" id="KW-0503">Monooxygenase</keyword>
<dbReference type="SUPFAM" id="SSF51905">
    <property type="entry name" value="FAD/NAD(P)-binding domain"/>
    <property type="match status" value="1"/>
</dbReference>
<dbReference type="Pfam" id="PF13450">
    <property type="entry name" value="NAD_binding_8"/>
    <property type="match status" value="1"/>
</dbReference>
<keyword evidence="9" id="KW-1185">Reference proteome</keyword>
<dbReference type="Proteomes" id="UP001222325">
    <property type="component" value="Unassembled WGS sequence"/>
</dbReference>
<dbReference type="InterPro" id="IPR002938">
    <property type="entry name" value="FAD-bd"/>
</dbReference>
<keyword evidence="6" id="KW-0812">Transmembrane</keyword>
<evidence type="ECO:0000313" key="8">
    <source>
        <dbReference type="EMBL" id="KAJ7080935.1"/>
    </source>
</evidence>
<reference evidence="8" key="1">
    <citation type="submission" date="2023-03" db="EMBL/GenBank/DDBJ databases">
        <title>Massive genome expansion in bonnet fungi (Mycena s.s.) driven by repeated elements and novel gene families across ecological guilds.</title>
        <authorList>
            <consortium name="Lawrence Berkeley National Laboratory"/>
            <person name="Harder C.B."/>
            <person name="Miyauchi S."/>
            <person name="Viragh M."/>
            <person name="Kuo A."/>
            <person name="Thoen E."/>
            <person name="Andreopoulos B."/>
            <person name="Lu D."/>
            <person name="Skrede I."/>
            <person name="Drula E."/>
            <person name="Henrissat B."/>
            <person name="Morin E."/>
            <person name="Kohler A."/>
            <person name="Barry K."/>
            <person name="LaButti K."/>
            <person name="Morin E."/>
            <person name="Salamov A."/>
            <person name="Lipzen A."/>
            <person name="Mereny Z."/>
            <person name="Hegedus B."/>
            <person name="Baldrian P."/>
            <person name="Stursova M."/>
            <person name="Weitz H."/>
            <person name="Taylor A."/>
            <person name="Grigoriev I.V."/>
            <person name="Nagy L.G."/>
            <person name="Martin F."/>
            <person name="Kauserud H."/>
        </authorList>
    </citation>
    <scope>NUCLEOTIDE SEQUENCE</scope>
    <source>
        <strain evidence="8">CBHHK173m</strain>
    </source>
</reference>
<dbReference type="EMBL" id="JARJCN010000052">
    <property type="protein sequence ID" value="KAJ7080935.1"/>
    <property type="molecule type" value="Genomic_DNA"/>
</dbReference>
<keyword evidence="3" id="KW-0274">FAD</keyword>
<evidence type="ECO:0000256" key="5">
    <source>
        <dbReference type="ARBA" id="ARBA00023033"/>
    </source>
</evidence>
<feature type="domain" description="FAD-binding" evidence="7">
    <location>
        <begin position="161"/>
        <end position="361"/>
    </location>
</feature>
<evidence type="ECO:0000256" key="6">
    <source>
        <dbReference type="SAM" id="Phobius"/>
    </source>
</evidence>
<evidence type="ECO:0000256" key="1">
    <source>
        <dbReference type="ARBA" id="ARBA00007992"/>
    </source>
</evidence>
<dbReference type="PANTHER" id="PTHR13789">
    <property type="entry name" value="MONOOXYGENASE"/>
    <property type="match status" value="1"/>
</dbReference>
<dbReference type="SUPFAM" id="SSF54373">
    <property type="entry name" value="FAD-linked reductases, C-terminal domain"/>
    <property type="match status" value="1"/>
</dbReference>
<dbReference type="PANTHER" id="PTHR13789:SF314">
    <property type="entry name" value="FAD-BINDING DOMAIN-CONTAINING PROTEIN"/>
    <property type="match status" value="1"/>
</dbReference>
<evidence type="ECO:0000256" key="4">
    <source>
        <dbReference type="ARBA" id="ARBA00023002"/>
    </source>
</evidence>
<keyword evidence="4" id="KW-0560">Oxidoreductase</keyword>
<organism evidence="8 9">
    <name type="scientific">Mycena belliarum</name>
    <dbReference type="NCBI Taxonomy" id="1033014"/>
    <lineage>
        <taxon>Eukaryota</taxon>
        <taxon>Fungi</taxon>
        <taxon>Dikarya</taxon>
        <taxon>Basidiomycota</taxon>
        <taxon>Agaricomycotina</taxon>
        <taxon>Agaricomycetes</taxon>
        <taxon>Agaricomycetidae</taxon>
        <taxon>Agaricales</taxon>
        <taxon>Marasmiineae</taxon>
        <taxon>Mycenaceae</taxon>
        <taxon>Mycena</taxon>
    </lineage>
</organism>
<protein>
    <recommendedName>
        <fullName evidence="7">FAD-binding domain-containing protein</fullName>
    </recommendedName>
</protein>
<dbReference type="PRINTS" id="PR00420">
    <property type="entry name" value="RNGMNOXGNASE"/>
</dbReference>
<proteinExistence type="inferred from homology"/>
<dbReference type="Pfam" id="PF01494">
    <property type="entry name" value="FAD_binding_3"/>
    <property type="match status" value="1"/>
</dbReference>
<dbReference type="Gene3D" id="3.50.50.60">
    <property type="entry name" value="FAD/NAD(P)-binding domain"/>
    <property type="match status" value="1"/>
</dbReference>
<name>A0AAD6TVB8_9AGAR</name>
<evidence type="ECO:0000256" key="3">
    <source>
        <dbReference type="ARBA" id="ARBA00022827"/>
    </source>
</evidence>
<evidence type="ECO:0000259" key="7">
    <source>
        <dbReference type="Pfam" id="PF01494"/>
    </source>
</evidence>
<dbReference type="GO" id="GO:0071949">
    <property type="term" value="F:FAD binding"/>
    <property type="evidence" value="ECO:0007669"/>
    <property type="project" value="InterPro"/>
</dbReference>
<comment type="similarity">
    <text evidence="1">Belongs to the paxM FAD-dependent monooxygenase family.</text>
</comment>
<dbReference type="InterPro" id="IPR050493">
    <property type="entry name" value="FAD-dep_Monooxygenase_BioMet"/>
</dbReference>
<keyword evidence="2" id="KW-0285">Flavoprotein</keyword>
<feature type="transmembrane region" description="Helical" evidence="6">
    <location>
        <begin position="14"/>
        <end position="32"/>
    </location>
</feature>
<gene>
    <name evidence="8" type="ORF">B0H15DRAFT_953290</name>
</gene>
<sequence length="413" mass="44595">MTALSPKELKVQPLNISIVGAGIAGLSAAIALRRNGHIVQIFESAEVVEEIGAAIAIPVNSQRVLERFGYSKENLKSVPYEGVVPFDSVGGKAGITAGWLVPSGKHNLLCHRSDLCVELQRLALGPGEGPPAMLHTGSQVVGCDTESGTLKLKDGRIIPGDVILGADGISSTVRTHVLGHVVKTVGSGWSCYRTVLDAEKVADIDWLHDGVSGVRTVIFHGSPFRMILTYPCRSGTLLNFLAAFDDPTQESPDWPTSGTRADVQALFTDFAPRFHPLLAVLPDRVPRWQMRTVPVVPTWARGRTAILGDAAHGTMPTLGQGAAMAVEDAATLGVLLQRGTPRADVPARLAAYETLRKPRGEWLGARSLEQAVSPIHRGEYMRSEEMQKYMMEYDVFQAAEECYQELFASAPKI</sequence>
<evidence type="ECO:0000256" key="2">
    <source>
        <dbReference type="ARBA" id="ARBA00022630"/>
    </source>
</evidence>
<evidence type="ECO:0000313" key="9">
    <source>
        <dbReference type="Proteomes" id="UP001222325"/>
    </source>
</evidence>